<organism evidence="8 9">
    <name type="scientific">Candidatus Tanganyikabacteria bacterium</name>
    <dbReference type="NCBI Taxonomy" id="2961651"/>
    <lineage>
        <taxon>Bacteria</taxon>
        <taxon>Bacillati</taxon>
        <taxon>Candidatus Sericytochromatia</taxon>
        <taxon>Candidatus Tanganyikabacteria</taxon>
    </lineage>
</organism>
<dbReference type="EMBL" id="VGJX01000110">
    <property type="protein sequence ID" value="MBM3274056.1"/>
    <property type="molecule type" value="Genomic_DNA"/>
</dbReference>
<dbReference type="InterPro" id="IPR013324">
    <property type="entry name" value="RNA_pol_sigma_r3/r4-like"/>
</dbReference>
<name>A0A938BKB7_9BACT</name>
<dbReference type="PROSITE" id="PS00716">
    <property type="entry name" value="SIGMA70_2"/>
    <property type="match status" value="1"/>
</dbReference>
<evidence type="ECO:0000313" key="8">
    <source>
        <dbReference type="EMBL" id="MBM3274056.1"/>
    </source>
</evidence>
<evidence type="ECO:0000256" key="6">
    <source>
        <dbReference type="SAM" id="MobiDB-lite"/>
    </source>
</evidence>
<dbReference type="InterPro" id="IPR014284">
    <property type="entry name" value="RNA_pol_sigma-70_dom"/>
</dbReference>
<dbReference type="SUPFAM" id="SSF88946">
    <property type="entry name" value="Sigma2 domain of RNA polymerase sigma factors"/>
    <property type="match status" value="1"/>
</dbReference>
<evidence type="ECO:0000256" key="5">
    <source>
        <dbReference type="SAM" id="Coils"/>
    </source>
</evidence>
<dbReference type="InterPro" id="IPR000943">
    <property type="entry name" value="RNA_pol_sigma70"/>
</dbReference>
<keyword evidence="5" id="KW-0175">Coiled coil</keyword>
<dbReference type="Gene3D" id="1.20.140.160">
    <property type="match status" value="1"/>
</dbReference>
<dbReference type="PANTHER" id="PTHR30385">
    <property type="entry name" value="SIGMA FACTOR F FLAGELLAR"/>
    <property type="match status" value="1"/>
</dbReference>
<dbReference type="GO" id="GO:0006352">
    <property type="term" value="P:DNA-templated transcription initiation"/>
    <property type="evidence" value="ECO:0007669"/>
    <property type="project" value="InterPro"/>
</dbReference>
<dbReference type="Pfam" id="PF04542">
    <property type="entry name" value="Sigma70_r2"/>
    <property type="match status" value="1"/>
</dbReference>
<dbReference type="GO" id="GO:0003677">
    <property type="term" value="F:DNA binding"/>
    <property type="evidence" value="ECO:0007669"/>
    <property type="project" value="UniProtKB-KW"/>
</dbReference>
<dbReference type="PANTHER" id="PTHR30385:SF7">
    <property type="entry name" value="RNA POLYMERASE SIGMA FACTOR FLIA"/>
    <property type="match status" value="1"/>
</dbReference>
<dbReference type="CDD" id="cd06171">
    <property type="entry name" value="Sigma70_r4"/>
    <property type="match status" value="1"/>
</dbReference>
<feature type="region of interest" description="Disordered" evidence="6">
    <location>
        <begin position="1"/>
        <end position="26"/>
    </location>
</feature>
<feature type="domain" description="RNA polymerase sigma-70" evidence="7">
    <location>
        <begin position="232"/>
        <end position="258"/>
    </location>
</feature>
<accession>A0A938BKB7</accession>
<dbReference type="AlphaFoldDB" id="A0A938BKB7"/>
<keyword evidence="2" id="KW-0731">Sigma factor</keyword>
<dbReference type="NCBIfam" id="TIGR02937">
    <property type="entry name" value="sigma70-ECF"/>
    <property type="match status" value="1"/>
</dbReference>
<evidence type="ECO:0000259" key="7">
    <source>
        <dbReference type="PROSITE" id="PS00716"/>
    </source>
</evidence>
<dbReference type="PRINTS" id="PR00046">
    <property type="entry name" value="SIGMA70FCT"/>
</dbReference>
<comment type="caution">
    <text evidence="8">The sequence shown here is derived from an EMBL/GenBank/DDBJ whole genome shotgun (WGS) entry which is preliminary data.</text>
</comment>
<dbReference type="Gene3D" id="1.10.1740.10">
    <property type="match status" value="1"/>
</dbReference>
<proteinExistence type="predicted"/>
<evidence type="ECO:0000256" key="3">
    <source>
        <dbReference type="ARBA" id="ARBA00023125"/>
    </source>
</evidence>
<dbReference type="InterPro" id="IPR013325">
    <property type="entry name" value="RNA_pol_sigma_r2"/>
</dbReference>
<evidence type="ECO:0000313" key="9">
    <source>
        <dbReference type="Proteomes" id="UP000703893"/>
    </source>
</evidence>
<dbReference type="Proteomes" id="UP000703893">
    <property type="component" value="Unassembled WGS sequence"/>
</dbReference>
<dbReference type="InterPro" id="IPR007627">
    <property type="entry name" value="RNA_pol_sigma70_r2"/>
</dbReference>
<keyword evidence="3" id="KW-0238">DNA-binding</keyword>
<reference evidence="8 9" key="1">
    <citation type="submission" date="2019-03" db="EMBL/GenBank/DDBJ databases">
        <title>Lake Tanganyika Metagenome-Assembled Genomes (MAGs).</title>
        <authorList>
            <person name="Tran P."/>
        </authorList>
    </citation>
    <scope>NUCLEOTIDE SEQUENCE [LARGE SCALE GENOMIC DNA]</scope>
    <source>
        <strain evidence="8">K_DeepCast_65m_m2_236</strain>
    </source>
</reference>
<protein>
    <submittedName>
        <fullName evidence="8">Sigma-70 family RNA polymerase sigma factor</fullName>
    </submittedName>
</protein>
<evidence type="ECO:0000256" key="1">
    <source>
        <dbReference type="ARBA" id="ARBA00023015"/>
    </source>
</evidence>
<feature type="compositionally biased region" description="Low complexity" evidence="6">
    <location>
        <begin position="9"/>
        <end position="26"/>
    </location>
</feature>
<sequence>MQNNPAPPAGATGATGAPSAAGAAGPVNAKKAPISLDDDQIKKYLPMVRAIARRIATKLPRHYDMEDLVSDGIMGLLAAHDRFDPNRGVKFETFATYYIKGAILDNLPKLPTVPKSKQAQAAEEMAEAEAVYSGGEEASGDDSGGGGDAEGDAALMVNKITQLTYSYILSLDAPSGSDGEEGFSLLNQLGTSDKIQQEMELEELQQLLRLTIEQLPNQERTTLRYYYFHNMSFNEIGQKLGLSESWVSRIHRRALEQLRQKLGKKKSLDDFISW</sequence>
<evidence type="ECO:0000256" key="4">
    <source>
        <dbReference type="ARBA" id="ARBA00023163"/>
    </source>
</evidence>
<gene>
    <name evidence="8" type="ORF">FJZ00_02800</name>
</gene>
<feature type="compositionally biased region" description="Low complexity" evidence="6">
    <location>
        <begin position="118"/>
        <end position="136"/>
    </location>
</feature>
<feature type="coiled-coil region" evidence="5">
    <location>
        <begin position="194"/>
        <end position="221"/>
    </location>
</feature>
<dbReference type="GO" id="GO:0016987">
    <property type="term" value="F:sigma factor activity"/>
    <property type="evidence" value="ECO:0007669"/>
    <property type="project" value="UniProtKB-KW"/>
</dbReference>
<dbReference type="SUPFAM" id="SSF88659">
    <property type="entry name" value="Sigma3 and sigma4 domains of RNA polymerase sigma factors"/>
    <property type="match status" value="1"/>
</dbReference>
<keyword evidence="4" id="KW-0804">Transcription</keyword>
<dbReference type="Pfam" id="PF04545">
    <property type="entry name" value="Sigma70_r4"/>
    <property type="match status" value="1"/>
</dbReference>
<keyword evidence="1" id="KW-0805">Transcription regulation</keyword>
<dbReference type="InterPro" id="IPR007630">
    <property type="entry name" value="RNA_pol_sigma70_r4"/>
</dbReference>
<evidence type="ECO:0000256" key="2">
    <source>
        <dbReference type="ARBA" id="ARBA00023082"/>
    </source>
</evidence>
<feature type="region of interest" description="Disordered" evidence="6">
    <location>
        <begin position="118"/>
        <end position="150"/>
    </location>
</feature>